<feature type="transmembrane region" description="Helical" evidence="2">
    <location>
        <begin position="35"/>
        <end position="60"/>
    </location>
</feature>
<reference evidence="3 4" key="1">
    <citation type="submission" date="2018-05" db="EMBL/GenBank/DDBJ databases">
        <title>Genetic diversity of glacier-inhabiting Cryobacterium bacteria in China and description of Cryobacterium mengkeensis sp. nov. and Arthrobacter glacialis sp. nov.</title>
        <authorList>
            <person name="Liu Q."/>
            <person name="Xin Y.-H."/>
        </authorList>
    </citation>
    <scope>NUCLEOTIDE SEQUENCE [LARGE SCALE GENOMIC DNA]</scope>
    <source>
        <strain evidence="3 4">B7</strain>
    </source>
</reference>
<dbReference type="OrthoDB" id="4376806at2"/>
<evidence type="ECO:0008006" key="5">
    <source>
        <dbReference type="Google" id="ProtNLM"/>
    </source>
</evidence>
<feature type="transmembrane region" description="Helical" evidence="2">
    <location>
        <begin position="151"/>
        <end position="175"/>
    </location>
</feature>
<evidence type="ECO:0000256" key="2">
    <source>
        <dbReference type="SAM" id="Phobius"/>
    </source>
</evidence>
<proteinExistence type="predicted"/>
<organism evidence="3 4">
    <name type="scientific">Arthrobacter psychrolactophilus</name>
    <dbReference type="NCBI Taxonomy" id="92442"/>
    <lineage>
        <taxon>Bacteria</taxon>
        <taxon>Bacillati</taxon>
        <taxon>Actinomycetota</taxon>
        <taxon>Actinomycetes</taxon>
        <taxon>Micrococcales</taxon>
        <taxon>Micrococcaceae</taxon>
        <taxon>Arthrobacter</taxon>
    </lineage>
</organism>
<feature type="transmembrane region" description="Helical" evidence="2">
    <location>
        <begin position="110"/>
        <end position="131"/>
    </location>
</feature>
<keyword evidence="4" id="KW-1185">Reference proteome</keyword>
<accession>A0A2V5J733</accession>
<evidence type="ECO:0000313" key="4">
    <source>
        <dbReference type="Proteomes" id="UP000247980"/>
    </source>
</evidence>
<dbReference type="SUPFAM" id="SSF103473">
    <property type="entry name" value="MFS general substrate transporter"/>
    <property type="match status" value="1"/>
</dbReference>
<keyword evidence="2" id="KW-1133">Transmembrane helix</keyword>
<keyword evidence="2" id="KW-0812">Transmembrane</keyword>
<dbReference type="InterPro" id="IPR036259">
    <property type="entry name" value="MFS_trans_sf"/>
</dbReference>
<protein>
    <recommendedName>
        <fullName evidence="5">Permease</fullName>
    </recommendedName>
</protein>
<dbReference type="AlphaFoldDB" id="A0A2V5J733"/>
<dbReference type="EMBL" id="QJVC01000007">
    <property type="protein sequence ID" value="PYI38560.1"/>
    <property type="molecule type" value="Genomic_DNA"/>
</dbReference>
<feature type="region of interest" description="Disordered" evidence="1">
    <location>
        <begin position="201"/>
        <end position="231"/>
    </location>
</feature>
<name>A0A2V5J733_9MICC</name>
<evidence type="ECO:0000313" key="3">
    <source>
        <dbReference type="EMBL" id="PYI38560.1"/>
    </source>
</evidence>
<keyword evidence="2" id="KW-0472">Membrane</keyword>
<dbReference type="RefSeq" id="WP_110485100.1">
    <property type="nucleotide sequence ID" value="NZ_QJVC01000007.1"/>
</dbReference>
<comment type="caution">
    <text evidence="3">The sequence shown here is derived from an EMBL/GenBank/DDBJ whole genome shotgun (WGS) entry which is preliminary data.</text>
</comment>
<feature type="transmembrane region" description="Helical" evidence="2">
    <location>
        <begin position="80"/>
        <end position="98"/>
    </location>
</feature>
<gene>
    <name evidence="3" type="ORF">CVS30_09515</name>
</gene>
<dbReference type="Proteomes" id="UP000247980">
    <property type="component" value="Unassembled WGS sequence"/>
</dbReference>
<sequence length="231" mass="25115">MTDSAAPTPIPDTGDSKPPSDTLGKKKLPVWLFRTILGAIIAVILVVGYLIASVTVPLYWAKSIGSQIGDQWGNSIPLGMFYGFVFSFIPVLVAWQAHHRKLNKWVRISLVVLGIILTIPNLLTLGVLFGTTQTAVNARAIWANSANWFGTWSKIFMVVGVVCAVVVIILSRMWLRRGRKIRAIKSAEKLVRDNENAKLRAARKAAKDQPVPTSDGGFPASAPSPTDTPEA</sequence>
<evidence type="ECO:0000256" key="1">
    <source>
        <dbReference type="SAM" id="MobiDB-lite"/>
    </source>
</evidence>
<feature type="region of interest" description="Disordered" evidence="1">
    <location>
        <begin position="1"/>
        <end position="21"/>
    </location>
</feature>